<dbReference type="AlphaFoldDB" id="A0A4R5AX22"/>
<evidence type="ECO:0008006" key="5">
    <source>
        <dbReference type="Google" id="ProtNLM"/>
    </source>
</evidence>
<accession>A0A4R5AX22</accession>
<evidence type="ECO:0000256" key="2">
    <source>
        <dbReference type="SAM" id="SignalP"/>
    </source>
</evidence>
<evidence type="ECO:0000313" key="4">
    <source>
        <dbReference type="Proteomes" id="UP000295578"/>
    </source>
</evidence>
<proteinExistence type="predicted"/>
<feature type="signal peptide" evidence="2">
    <location>
        <begin position="1"/>
        <end position="32"/>
    </location>
</feature>
<dbReference type="RefSeq" id="WP_132200296.1">
    <property type="nucleotide sequence ID" value="NZ_SMKY01000144.1"/>
</dbReference>
<sequence>MQPTSRRLLSVATTVVVSAGICLQAGIPPAAADMGAVLRYVCTTSAGTQEVGVRIAAATPPAAMVGMPVQLGTTEVAVDLPSGMLDDVFGVASAETPAGEVPSPGLGVEPFGVARLDVRIEQGERSWRAGWPDFALAAGAQRDGALQMMGHGVTPPVTPRDKGALRWMAGNLTLSLTTPGSERTSVPCSPKKAGELGRVEVQETRSTARGGTPGNTGGPQAAAEAQPDEPCPVIPPPGVDPRYAINDKDQQLAEILTSPPIPKGLVRNPESGYLDGLPYCITATGFANVKKLGTAVPISVETQLRRGVYVYRPSNGVMGTNRVEQFGYIQSSARPLEANVLAFGFMPTRASSEAIQVPPPAAEDGKPVTGNLRISALFNENLPPNDRDDSELFARSYIQLKAGDVSVNGVPLDVGDQCHSKTTLLDAYSYMGNQNMGYLIPSDGQTLQVRELTVPSFSGCGVDEDLSPLLTASISGGANYGLLDAGRWCSPTSGQNCDENGHGFNPETWTISPGGDVTATAHGLSLASGGSSVTCDLVTSKFHLDAQHWRARFALAKTDFSFSGCRLSIVNGTTIPVDLSQDGDSWLRGIQMASDDVVQLRFEGITLDASVKLSEDDDECRLRFGYASFFPPPTKELPTSINGNYNIRTGEIEASVSRAYVSPKTTCSIPGFRPTGLVTTSPLVFKVDPIQRITQP</sequence>
<evidence type="ECO:0000313" key="3">
    <source>
        <dbReference type="EMBL" id="TDD76559.1"/>
    </source>
</evidence>
<feature type="region of interest" description="Disordered" evidence="1">
    <location>
        <begin position="197"/>
        <end position="229"/>
    </location>
</feature>
<dbReference type="OrthoDB" id="3821392at2"/>
<keyword evidence="4" id="KW-1185">Reference proteome</keyword>
<feature type="chain" id="PRO_5020712359" description="Secreted protein" evidence="2">
    <location>
        <begin position="33"/>
        <end position="696"/>
    </location>
</feature>
<dbReference type="Proteomes" id="UP000295578">
    <property type="component" value="Unassembled WGS sequence"/>
</dbReference>
<gene>
    <name evidence="3" type="ORF">E1293_27005</name>
</gene>
<organism evidence="3 4">
    <name type="scientific">Actinomadura darangshiensis</name>
    <dbReference type="NCBI Taxonomy" id="705336"/>
    <lineage>
        <taxon>Bacteria</taxon>
        <taxon>Bacillati</taxon>
        <taxon>Actinomycetota</taxon>
        <taxon>Actinomycetes</taxon>
        <taxon>Streptosporangiales</taxon>
        <taxon>Thermomonosporaceae</taxon>
        <taxon>Actinomadura</taxon>
    </lineage>
</organism>
<evidence type="ECO:0000256" key="1">
    <source>
        <dbReference type="SAM" id="MobiDB-lite"/>
    </source>
</evidence>
<comment type="caution">
    <text evidence="3">The sequence shown here is derived from an EMBL/GenBank/DDBJ whole genome shotgun (WGS) entry which is preliminary data.</text>
</comment>
<reference evidence="3 4" key="1">
    <citation type="submission" date="2019-03" db="EMBL/GenBank/DDBJ databases">
        <title>Draft genome sequences of novel Actinobacteria.</title>
        <authorList>
            <person name="Sahin N."/>
            <person name="Ay H."/>
            <person name="Saygin H."/>
        </authorList>
    </citation>
    <scope>NUCLEOTIDE SEQUENCE [LARGE SCALE GENOMIC DNA]</scope>
    <source>
        <strain evidence="3 4">DSM 45941</strain>
    </source>
</reference>
<dbReference type="EMBL" id="SMKY01000144">
    <property type="protein sequence ID" value="TDD76559.1"/>
    <property type="molecule type" value="Genomic_DNA"/>
</dbReference>
<keyword evidence="2" id="KW-0732">Signal</keyword>
<name>A0A4R5AX22_9ACTN</name>
<protein>
    <recommendedName>
        <fullName evidence="5">Secreted protein</fullName>
    </recommendedName>
</protein>